<protein>
    <submittedName>
        <fullName evidence="1">Uncharacterized protein</fullName>
    </submittedName>
</protein>
<dbReference type="EMBL" id="CP072384">
    <property type="protein sequence ID" value="QUC08791.1"/>
    <property type="molecule type" value="Genomic_DNA"/>
</dbReference>
<organism evidence="1 2">
    <name type="scientific">Arachnia rubra</name>
    <dbReference type="NCBI Taxonomy" id="1547448"/>
    <lineage>
        <taxon>Bacteria</taxon>
        <taxon>Bacillati</taxon>
        <taxon>Actinomycetota</taxon>
        <taxon>Actinomycetes</taxon>
        <taxon>Propionibacteriales</taxon>
        <taxon>Propionibacteriaceae</taxon>
        <taxon>Arachnia</taxon>
    </lineage>
</organism>
<sequence>MSDAPLTGVVALLDEASLDDLIGVIEVLAQEGVPNLSLPAGLPALEELAALYGTRIRIGVHGPIDTSAEPASLGADFLLPDFTGADLAASARAAGVACYGSAMTPGEVVSALGLPVTGVQLRPAEVVGPAMAEHLRSLGLIERVVPRDGLIAFTAKQWLQAGASAVCIGRHLLGDALTGGDLAALRDRCRNLRG</sequence>
<keyword evidence="2" id="KW-1185">Reference proteome</keyword>
<dbReference type="RefSeq" id="WP_212325330.1">
    <property type="nucleotide sequence ID" value="NZ_AP024463.1"/>
</dbReference>
<evidence type="ECO:0000313" key="2">
    <source>
        <dbReference type="Proteomes" id="UP000678513"/>
    </source>
</evidence>
<gene>
    <name evidence="1" type="ORF">J5A65_03375</name>
</gene>
<dbReference type="Proteomes" id="UP000678513">
    <property type="component" value="Chromosome"/>
</dbReference>
<evidence type="ECO:0000313" key="1">
    <source>
        <dbReference type="EMBL" id="QUC08791.1"/>
    </source>
</evidence>
<reference evidence="1 2" key="1">
    <citation type="submission" date="2021-03" db="EMBL/GenBank/DDBJ databases">
        <title>Human Oral Microbial Genomes.</title>
        <authorList>
            <person name="Johnston C.D."/>
            <person name="Chen T."/>
            <person name="Dewhirst F.E."/>
        </authorList>
    </citation>
    <scope>NUCLEOTIDE SEQUENCE [LARGE SCALE GENOMIC DNA]</scope>
    <source>
        <strain evidence="1 2">DSMZ 100122</strain>
    </source>
</reference>
<dbReference type="SUPFAM" id="SSF51569">
    <property type="entry name" value="Aldolase"/>
    <property type="match status" value="1"/>
</dbReference>
<proteinExistence type="predicted"/>
<dbReference type="Gene3D" id="3.20.20.70">
    <property type="entry name" value="Aldolase class I"/>
    <property type="match status" value="1"/>
</dbReference>
<name>A0ABX7Y6W5_9ACTN</name>
<dbReference type="InterPro" id="IPR013785">
    <property type="entry name" value="Aldolase_TIM"/>
</dbReference>
<accession>A0ABX7Y6W5</accession>